<dbReference type="InterPro" id="IPR008250">
    <property type="entry name" value="ATPase_P-typ_transduc_dom_A_sf"/>
</dbReference>
<protein>
    <submittedName>
        <fullName evidence="14">HAD-IC family P-type ATPase</fullName>
    </submittedName>
</protein>
<evidence type="ECO:0000313" key="14">
    <source>
        <dbReference type="EMBL" id="MDO4842403.1"/>
    </source>
</evidence>
<dbReference type="GO" id="GO:0005886">
    <property type="term" value="C:plasma membrane"/>
    <property type="evidence" value="ECO:0007669"/>
    <property type="project" value="UniProtKB-SubCell"/>
</dbReference>
<dbReference type="PROSITE" id="PS00154">
    <property type="entry name" value="ATPASE_E1_E2"/>
    <property type="match status" value="1"/>
</dbReference>
<dbReference type="Gene3D" id="3.40.50.1000">
    <property type="entry name" value="HAD superfamily/HAD-like"/>
    <property type="match status" value="1"/>
</dbReference>
<dbReference type="InterPro" id="IPR036412">
    <property type="entry name" value="HAD-like_sf"/>
</dbReference>
<dbReference type="GO" id="GO:0005507">
    <property type="term" value="F:copper ion binding"/>
    <property type="evidence" value="ECO:0007669"/>
    <property type="project" value="TreeGrafter"/>
</dbReference>
<feature type="transmembrane region" description="Helical" evidence="12">
    <location>
        <begin position="89"/>
        <end position="114"/>
    </location>
</feature>
<keyword evidence="5" id="KW-0479">Metal-binding</keyword>
<reference evidence="14" key="1">
    <citation type="submission" date="2023-07" db="EMBL/GenBank/DDBJ databases">
        <title>Between Cages and Wild: Unraveling the Impact of Captivity on Animal Microbiomes and Antimicrobial Resistance.</title>
        <authorList>
            <person name="Schmartz G.P."/>
            <person name="Rehner J."/>
            <person name="Schuff M.J."/>
            <person name="Becker S.L."/>
            <person name="Kravczyk M."/>
            <person name="Gurevich A."/>
            <person name="Francke R."/>
            <person name="Mueller R."/>
            <person name="Keller V."/>
            <person name="Keller A."/>
        </authorList>
    </citation>
    <scope>NUCLEOTIDE SEQUENCE</scope>
    <source>
        <strain evidence="14">S12M_St_49</strain>
    </source>
</reference>
<keyword evidence="4 12" id="KW-0812">Transmembrane</keyword>
<evidence type="ECO:0000256" key="5">
    <source>
        <dbReference type="ARBA" id="ARBA00022723"/>
    </source>
</evidence>
<keyword evidence="7" id="KW-1278">Translocase</keyword>
<feature type="transmembrane region" description="Helical" evidence="12">
    <location>
        <begin position="366"/>
        <end position="383"/>
    </location>
</feature>
<dbReference type="SUPFAM" id="SSF81665">
    <property type="entry name" value="Calcium ATPase, transmembrane domain M"/>
    <property type="match status" value="1"/>
</dbReference>
<dbReference type="FunFam" id="3.40.50.1000:FF:000031">
    <property type="entry name" value="Probable copper-transporting ATPase HMA5"/>
    <property type="match status" value="1"/>
</dbReference>
<dbReference type="InterPro" id="IPR001757">
    <property type="entry name" value="P_typ_ATPase"/>
</dbReference>
<proteinExistence type="inferred from homology"/>
<dbReference type="NCBIfam" id="TIGR01494">
    <property type="entry name" value="ATPase_P-type"/>
    <property type="match status" value="2"/>
</dbReference>
<dbReference type="InterPro" id="IPR023214">
    <property type="entry name" value="HAD_sf"/>
</dbReference>
<dbReference type="SUPFAM" id="SSF81653">
    <property type="entry name" value="Calcium ATPase, transduction domain A"/>
    <property type="match status" value="1"/>
</dbReference>
<evidence type="ECO:0000256" key="7">
    <source>
        <dbReference type="ARBA" id="ARBA00022967"/>
    </source>
</evidence>
<feature type="transmembrane region" description="Helical" evidence="12">
    <location>
        <begin position="126"/>
        <end position="146"/>
    </location>
</feature>
<dbReference type="PANTHER" id="PTHR43520:SF8">
    <property type="entry name" value="P-TYPE CU(+) TRANSPORTER"/>
    <property type="match status" value="1"/>
</dbReference>
<comment type="subcellular location">
    <subcellularLocation>
        <location evidence="1">Cell membrane</location>
        <topology evidence="1">Multi-pass membrane protein</topology>
    </subcellularLocation>
</comment>
<evidence type="ECO:0000256" key="9">
    <source>
        <dbReference type="ARBA" id="ARBA00023008"/>
    </source>
</evidence>
<keyword evidence="8 12" id="KW-1133">Transmembrane helix</keyword>
<evidence type="ECO:0000256" key="8">
    <source>
        <dbReference type="ARBA" id="ARBA00022989"/>
    </source>
</evidence>
<dbReference type="GO" id="GO:0055070">
    <property type="term" value="P:copper ion homeostasis"/>
    <property type="evidence" value="ECO:0007669"/>
    <property type="project" value="TreeGrafter"/>
</dbReference>
<evidence type="ECO:0000256" key="4">
    <source>
        <dbReference type="ARBA" id="ARBA00022692"/>
    </source>
</evidence>
<dbReference type="Pfam" id="PF00122">
    <property type="entry name" value="E1-E2_ATPase"/>
    <property type="match status" value="1"/>
</dbReference>
<evidence type="ECO:0000256" key="12">
    <source>
        <dbReference type="SAM" id="Phobius"/>
    </source>
</evidence>
<organism evidence="14 15">
    <name type="scientific">Phoenicibacter congonensis</name>
    <dbReference type="NCBI Taxonomy" id="1944646"/>
    <lineage>
        <taxon>Bacteria</taxon>
        <taxon>Bacillati</taxon>
        <taxon>Actinomycetota</taxon>
        <taxon>Coriobacteriia</taxon>
        <taxon>Eggerthellales</taxon>
        <taxon>Eggerthellaceae</taxon>
        <taxon>Phoenicibacter</taxon>
    </lineage>
</organism>
<evidence type="ECO:0000256" key="6">
    <source>
        <dbReference type="ARBA" id="ARBA00022737"/>
    </source>
</evidence>
<accession>A0AA43RIG8</accession>
<evidence type="ECO:0000259" key="13">
    <source>
        <dbReference type="Pfam" id="PF00122"/>
    </source>
</evidence>
<dbReference type="PROSITE" id="PS01229">
    <property type="entry name" value="COF_2"/>
    <property type="match status" value="1"/>
</dbReference>
<comment type="caution">
    <text evidence="14">The sequence shown here is derived from an EMBL/GenBank/DDBJ whole genome shotgun (WGS) entry which is preliminary data.</text>
</comment>
<evidence type="ECO:0000256" key="11">
    <source>
        <dbReference type="ARBA" id="ARBA00023136"/>
    </source>
</evidence>
<dbReference type="SUPFAM" id="SSF56784">
    <property type="entry name" value="HAD-like"/>
    <property type="match status" value="1"/>
</dbReference>
<dbReference type="InterPro" id="IPR059000">
    <property type="entry name" value="ATPase_P-type_domA"/>
</dbReference>
<evidence type="ECO:0000256" key="2">
    <source>
        <dbReference type="ARBA" id="ARBA00006024"/>
    </source>
</evidence>
<dbReference type="InterPro" id="IPR023298">
    <property type="entry name" value="ATPase_P-typ_TM_dom_sf"/>
</dbReference>
<keyword evidence="11 12" id="KW-0472">Membrane</keyword>
<dbReference type="GO" id="GO:0005524">
    <property type="term" value="F:ATP binding"/>
    <property type="evidence" value="ECO:0007669"/>
    <property type="project" value="InterPro"/>
</dbReference>
<gene>
    <name evidence="14" type="ORF">Q3982_06995</name>
</gene>
<dbReference type="Gene3D" id="2.70.150.10">
    <property type="entry name" value="Calcium-transporting ATPase, cytoplasmic transduction domain A"/>
    <property type="match status" value="1"/>
</dbReference>
<keyword evidence="6" id="KW-0677">Repeat</keyword>
<feature type="non-terminal residue" evidence="14">
    <location>
        <position position="1"/>
    </location>
</feature>
<dbReference type="Pfam" id="PF00702">
    <property type="entry name" value="Hydrolase"/>
    <property type="match status" value="1"/>
</dbReference>
<keyword evidence="3" id="KW-0813">Transport</keyword>
<dbReference type="GO" id="GO:0043682">
    <property type="term" value="F:P-type divalent copper transporter activity"/>
    <property type="evidence" value="ECO:0007669"/>
    <property type="project" value="TreeGrafter"/>
</dbReference>
<comment type="similarity">
    <text evidence="2">Belongs to the cation transport ATPase (P-type) (TC 3.A.3) family. Type IB subfamily.</text>
</comment>
<dbReference type="InterPro" id="IPR018303">
    <property type="entry name" value="ATPase_P-typ_P_site"/>
</dbReference>
<sequence>IIRKGDNFPVDGEVTDGESNVDESMLTGEAELVVKKPGDGVSAGTVNLGHDLTIVAKSVGGDTQLAHIIQAVEDAESTKPSIQRLADKIAGIFVPAIFTIAAITFVGWLIYGAFFGGEPGDVVKNAILPAIAVICVACPCALGLATPTALMVGMGKGAELGILIKDGEMLETACKINTCVFDKTGTLTTGVVLDTQDASIVVENDQIKPEAKDAISHLKSLSITPWMVSGDKRERATEIAASVGIAPENLVCEVLPTEKGDKIDEIRAKANETSQAVVAFVGDGINDAPALAKADVGIAMSSGTDVAIDAGSIVLMHNKVTDVVRAIELSKATLRKIKQNLFWALIYNCIMIPLAVFGILAPAVAGAAMALSSVTVVSNSLLLKRFKATL</sequence>
<keyword evidence="10" id="KW-0406">Ion transport</keyword>
<dbReference type="AlphaFoldDB" id="A0AA43RIG8"/>
<dbReference type="GO" id="GO:0016887">
    <property type="term" value="F:ATP hydrolysis activity"/>
    <property type="evidence" value="ECO:0007669"/>
    <property type="project" value="InterPro"/>
</dbReference>
<feature type="transmembrane region" description="Helical" evidence="12">
    <location>
        <begin position="341"/>
        <end position="360"/>
    </location>
</feature>
<evidence type="ECO:0000313" key="15">
    <source>
        <dbReference type="Proteomes" id="UP001168575"/>
    </source>
</evidence>
<feature type="domain" description="P-type ATPase A" evidence="13">
    <location>
        <begin position="1"/>
        <end position="73"/>
    </location>
</feature>
<evidence type="ECO:0000256" key="1">
    <source>
        <dbReference type="ARBA" id="ARBA00004651"/>
    </source>
</evidence>
<keyword evidence="9" id="KW-0186">Copper</keyword>
<evidence type="ECO:0000256" key="3">
    <source>
        <dbReference type="ARBA" id="ARBA00022448"/>
    </source>
</evidence>
<keyword evidence="15" id="KW-1185">Reference proteome</keyword>
<evidence type="ECO:0000256" key="10">
    <source>
        <dbReference type="ARBA" id="ARBA00023065"/>
    </source>
</evidence>
<dbReference type="PANTHER" id="PTHR43520">
    <property type="entry name" value="ATP7, ISOFORM B"/>
    <property type="match status" value="1"/>
</dbReference>
<name>A0AA43RIG8_9ACTN</name>
<dbReference type="EMBL" id="JAUMVS010000159">
    <property type="protein sequence ID" value="MDO4842403.1"/>
    <property type="molecule type" value="Genomic_DNA"/>
</dbReference>
<dbReference type="Proteomes" id="UP001168575">
    <property type="component" value="Unassembled WGS sequence"/>
</dbReference>